<reference evidence="2" key="1">
    <citation type="submission" date="2016-06" db="EMBL/GenBank/DDBJ databases">
        <title>Parallel loss of symbiosis genes in relatives of nitrogen-fixing non-legume Parasponia.</title>
        <authorList>
            <person name="Van Velzen R."/>
            <person name="Holmer R."/>
            <person name="Bu F."/>
            <person name="Rutten L."/>
            <person name="Van Zeijl A."/>
            <person name="Liu W."/>
            <person name="Santuari L."/>
            <person name="Cao Q."/>
            <person name="Sharma T."/>
            <person name="Shen D."/>
            <person name="Roswanjaya Y."/>
            <person name="Wardhani T."/>
            <person name="Kalhor M.S."/>
            <person name="Jansen J."/>
            <person name="Van den Hoogen J."/>
            <person name="Gungor B."/>
            <person name="Hartog M."/>
            <person name="Hontelez J."/>
            <person name="Verver J."/>
            <person name="Yang W.-C."/>
            <person name="Schijlen E."/>
            <person name="Repin R."/>
            <person name="Schilthuizen M."/>
            <person name="Schranz E."/>
            <person name="Heidstra R."/>
            <person name="Miyata K."/>
            <person name="Fedorova E."/>
            <person name="Kohlen W."/>
            <person name="Bisseling T."/>
            <person name="Smit S."/>
            <person name="Geurts R."/>
        </authorList>
    </citation>
    <scope>NUCLEOTIDE SEQUENCE [LARGE SCALE GENOMIC DNA]</scope>
    <source>
        <strain evidence="2">cv. WU1-14</strain>
    </source>
</reference>
<proteinExistence type="predicted"/>
<evidence type="ECO:0000313" key="2">
    <source>
        <dbReference type="Proteomes" id="UP000237105"/>
    </source>
</evidence>
<name>A0A2P5DHV2_PARAD</name>
<feature type="non-terminal residue" evidence="1">
    <location>
        <position position="33"/>
    </location>
</feature>
<organism evidence="1 2">
    <name type="scientific">Parasponia andersonii</name>
    <name type="common">Sponia andersonii</name>
    <dbReference type="NCBI Taxonomy" id="3476"/>
    <lineage>
        <taxon>Eukaryota</taxon>
        <taxon>Viridiplantae</taxon>
        <taxon>Streptophyta</taxon>
        <taxon>Embryophyta</taxon>
        <taxon>Tracheophyta</taxon>
        <taxon>Spermatophyta</taxon>
        <taxon>Magnoliopsida</taxon>
        <taxon>eudicotyledons</taxon>
        <taxon>Gunneridae</taxon>
        <taxon>Pentapetalae</taxon>
        <taxon>rosids</taxon>
        <taxon>fabids</taxon>
        <taxon>Rosales</taxon>
        <taxon>Cannabaceae</taxon>
        <taxon>Parasponia</taxon>
    </lineage>
</organism>
<sequence length="33" mass="3764">MYDSEFLTTTQANIVFKPKEKDLVEGELEATTD</sequence>
<gene>
    <name evidence="1" type="ORF">PanWU01x14_063570</name>
</gene>
<keyword evidence="2" id="KW-1185">Reference proteome</keyword>
<dbReference type="AlphaFoldDB" id="A0A2P5DHV2"/>
<evidence type="ECO:0000313" key="1">
    <source>
        <dbReference type="EMBL" id="PON72888.1"/>
    </source>
</evidence>
<protein>
    <submittedName>
        <fullName evidence="1">Uncharacterized protein</fullName>
    </submittedName>
</protein>
<dbReference type="Proteomes" id="UP000237105">
    <property type="component" value="Unassembled WGS sequence"/>
</dbReference>
<comment type="caution">
    <text evidence="1">The sequence shown here is derived from an EMBL/GenBank/DDBJ whole genome shotgun (WGS) entry which is preliminary data.</text>
</comment>
<accession>A0A2P5DHV2</accession>
<dbReference type="EMBL" id="JXTB01000037">
    <property type="protein sequence ID" value="PON72888.1"/>
    <property type="molecule type" value="Genomic_DNA"/>
</dbReference>